<keyword evidence="2" id="KW-0732">Signal</keyword>
<feature type="compositionally biased region" description="Low complexity" evidence="1">
    <location>
        <begin position="91"/>
        <end position="109"/>
    </location>
</feature>
<feature type="chain" id="PRO_5042492804" evidence="2">
    <location>
        <begin position="19"/>
        <end position="164"/>
    </location>
</feature>
<feature type="signal peptide" evidence="2">
    <location>
        <begin position="1"/>
        <end position="18"/>
    </location>
</feature>
<evidence type="ECO:0000313" key="3">
    <source>
        <dbReference type="EMBL" id="CAJ2506547.1"/>
    </source>
</evidence>
<sequence length="164" mass="15376">MVSFNLAAALALALTVLAIPSPLTPDPSGDKNIGNGKAQQFIGGACLGAADCASTCCAFLSDGGICSGLGASTQAGKKGCGFEQGGAAPPATSTTAPAGSATGVPASGAINPNEAGSQNVGLGNGSQFITGQCLSDADCASACCAIGKGQCAAKAVATCGFVAA</sequence>
<organism evidence="3 4">
    <name type="scientific">Anthostomella pinea</name>
    <dbReference type="NCBI Taxonomy" id="933095"/>
    <lineage>
        <taxon>Eukaryota</taxon>
        <taxon>Fungi</taxon>
        <taxon>Dikarya</taxon>
        <taxon>Ascomycota</taxon>
        <taxon>Pezizomycotina</taxon>
        <taxon>Sordariomycetes</taxon>
        <taxon>Xylariomycetidae</taxon>
        <taxon>Xylariales</taxon>
        <taxon>Xylariaceae</taxon>
        <taxon>Anthostomella</taxon>
    </lineage>
</organism>
<protein>
    <submittedName>
        <fullName evidence="3">Uu.00g006770.m01.CDS01</fullName>
    </submittedName>
</protein>
<reference evidence="3" key="1">
    <citation type="submission" date="2023-10" db="EMBL/GenBank/DDBJ databases">
        <authorList>
            <person name="Hackl T."/>
        </authorList>
    </citation>
    <scope>NUCLEOTIDE SEQUENCE</scope>
</reference>
<gene>
    <name evidence="3" type="ORF">KHLLAP_LOCUS7015</name>
</gene>
<proteinExistence type="predicted"/>
<comment type="caution">
    <text evidence="3">The sequence shown here is derived from an EMBL/GenBank/DDBJ whole genome shotgun (WGS) entry which is preliminary data.</text>
</comment>
<dbReference type="AlphaFoldDB" id="A0AAI8VL10"/>
<feature type="region of interest" description="Disordered" evidence="1">
    <location>
        <begin position="91"/>
        <end position="110"/>
    </location>
</feature>
<evidence type="ECO:0000256" key="1">
    <source>
        <dbReference type="SAM" id="MobiDB-lite"/>
    </source>
</evidence>
<keyword evidence="4" id="KW-1185">Reference proteome</keyword>
<name>A0AAI8VL10_9PEZI</name>
<evidence type="ECO:0000313" key="4">
    <source>
        <dbReference type="Proteomes" id="UP001295740"/>
    </source>
</evidence>
<evidence type="ECO:0000256" key="2">
    <source>
        <dbReference type="SAM" id="SignalP"/>
    </source>
</evidence>
<dbReference type="EMBL" id="CAUWAG010000008">
    <property type="protein sequence ID" value="CAJ2506547.1"/>
    <property type="molecule type" value="Genomic_DNA"/>
</dbReference>
<dbReference type="Proteomes" id="UP001295740">
    <property type="component" value="Unassembled WGS sequence"/>
</dbReference>
<accession>A0AAI8VL10</accession>